<gene>
    <name evidence="2" type="ORF">I553_3024</name>
</gene>
<feature type="region of interest" description="Disordered" evidence="1">
    <location>
        <begin position="1"/>
        <end position="57"/>
    </location>
</feature>
<comment type="caution">
    <text evidence="2">The sequence shown here is derived from an EMBL/GenBank/DDBJ whole genome shotgun (WGS) entry which is preliminary data.</text>
</comment>
<reference evidence="2" key="1">
    <citation type="submission" date="2014-01" db="EMBL/GenBank/DDBJ databases">
        <authorList>
            <person name="Brown-Elliot B."/>
            <person name="Wallace R."/>
            <person name="Lenaerts A."/>
            <person name="Ordway D."/>
            <person name="DeGroote M.A."/>
            <person name="Parker T."/>
            <person name="Sizemore C."/>
            <person name="Tallon L.J."/>
            <person name="Sadzewicz L.K."/>
            <person name="Sengamalay N."/>
            <person name="Fraser C.M."/>
            <person name="Hine E."/>
            <person name="Shefchek K.A."/>
            <person name="Das S.P."/>
            <person name="Tettelin H."/>
        </authorList>
    </citation>
    <scope>NUCLEOTIDE SEQUENCE [LARGE SCALE GENOMIC DNA]</scope>
    <source>
        <strain evidence="2">4042</strain>
    </source>
</reference>
<protein>
    <submittedName>
        <fullName evidence="2">Uncharacterized protein</fullName>
    </submittedName>
</protein>
<name>X7ZM75_MYCXE</name>
<evidence type="ECO:0000313" key="2">
    <source>
        <dbReference type="EMBL" id="EUA20692.1"/>
    </source>
</evidence>
<sequence length="57" mass="6364">MVTHGHGAPPPIDNVGQQERRVSGRRHGIGRHMAGDLPDIRVHVTDQPSSVRLPRRR</sequence>
<proteinExistence type="predicted"/>
<accession>X7ZM75</accession>
<evidence type="ECO:0000256" key="1">
    <source>
        <dbReference type="SAM" id="MobiDB-lite"/>
    </source>
</evidence>
<dbReference type="EMBL" id="JAOB01000070">
    <property type="protein sequence ID" value="EUA20692.1"/>
    <property type="molecule type" value="Genomic_DNA"/>
</dbReference>
<organism evidence="2">
    <name type="scientific">Mycobacterium xenopi 4042</name>
    <dbReference type="NCBI Taxonomy" id="1299334"/>
    <lineage>
        <taxon>Bacteria</taxon>
        <taxon>Bacillati</taxon>
        <taxon>Actinomycetota</taxon>
        <taxon>Actinomycetes</taxon>
        <taxon>Mycobacteriales</taxon>
        <taxon>Mycobacteriaceae</taxon>
        <taxon>Mycobacterium</taxon>
    </lineage>
</organism>
<dbReference type="PATRIC" id="fig|1299334.3.peg.7835"/>
<dbReference type="AlphaFoldDB" id="X7ZM75"/>